<keyword evidence="8 12" id="KW-0560">Oxidoreductase</keyword>
<evidence type="ECO:0000256" key="8">
    <source>
        <dbReference type="ARBA" id="ARBA00023002"/>
    </source>
</evidence>
<keyword evidence="15" id="KW-1185">Reference proteome</keyword>
<dbReference type="PANTHER" id="PTHR42874">
    <property type="entry name" value="URICASE"/>
    <property type="match status" value="1"/>
</dbReference>
<feature type="binding site" evidence="13">
    <location>
        <position position="278"/>
    </location>
    <ligand>
        <name>5-hydroxyisourate</name>
        <dbReference type="ChEBI" id="CHEBI:18072"/>
    </ligand>
</feature>
<comment type="similarity">
    <text evidence="4 12 14">Belongs to the uricase family.</text>
</comment>
<dbReference type="GO" id="GO:0019628">
    <property type="term" value="P:urate catabolic process"/>
    <property type="evidence" value="ECO:0007669"/>
    <property type="project" value="UniProtKB-UniPathway"/>
</dbReference>
<accession>A0A6P8ZEX3</accession>
<dbReference type="Proteomes" id="UP000515160">
    <property type="component" value="Chromosome 2R"/>
</dbReference>
<evidence type="ECO:0000256" key="4">
    <source>
        <dbReference type="ARBA" id="ARBA00009760"/>
    </source>
</evidence>
<evidence type="ECO:0000256" key="9">
    <source>
        <dbReference type="ARBA" id="ARBA00023140"/>
    </source>
</evidence>
<evidence type="ECO:0000256" key="7">
    <source>
        <dbReference type="ARBA" id="ARBA00022631"/>
    </source>
</evidence>
<dbReference type="RefSeq" id="XP_034117151.1">
    <property type="nucleotide sequence ID" value="XM_034261260.2"/>
</dbReference>
<comment type="subcellular location">
    <subcellularLocation>
        <location evidence="2 12">Peroxisome</location>
    </subcellularLocation>
</comment>
<gene>
    <name evidence="16 17" type="primary">LOC117576486</name>
</gene>
<evidence type="ECO:0000256" key="11">
    <source>
        <dbReference type="ARBA" id="ARBA00048818"/>
    </source>
</evidence>
<dbReference type="InterPro" id="IPR002042">
    <property type="entry name" value="Uricase"/>
</dbReference>
<keyword evidence="9 12" id="KW-0576">Peroxisome</keyword>
<evidence type="ECO:0000313" key="17">
    <source>
        <dbReference type="RefSeq" id="XP_034117152.1"/>
    </source>
</evidence>
<dbReference type="UniPathway" id="UPA00394">
    <property type="reaction ID" value="UER00650"/>
</dbReference>
<feature type="binding site" evidence="13">
    <location>
        <position position="203"/>
    </location>
    <ligand>
        <name>5-hydroxyisourate</name>
        <dbReference type="ChEBI" id="CHEBI:18072"/>
    </ligand>
</feature>
<name>A0A6P8ZEX3_DROAB</name>
<comment type="catalytic activity">
    <reaction evidence="11 12 14">
        <text>urate + O2 + H2O = 5-hydroxyisourate + H2O2</text>
        <dbReference type="Rhea" id="RHEA:21368"/>
        <dbReference type="ChEBI" id="CHEBI:15377"/>
        <dbReference type="ChEBI" id="CHEBI:15379"/>
        <dbReference type="ChEBI" id="CHEBI:16240"/>
        <dbReference type="ChEBI" id="CHEBI:17775"/>
        <dbReference type="ChEBI" id="CHEBI:18072"/>
        <dbReference type="EC" id="1.7.3.3"/>
    </reaction>
</comment>
<reference evidence="16 17" key="1">
    <citation type="submission" date="2025-04" db="UniProtKB">
        <authorList>
            <consortium name="RefSeq"/>
        </authorList>
    </citation>
    <scope>IDENTIFICATION</scope>
    <source>
        <strain evidence="16 17">15112-1751.03</strain>
        <tissue evidence="16 17">Whole Adult</tissue>
    </source>
</reference>
<dbReference type="GO" id="GO:0005777">
    <property type="term" value="C:peroxisome"/>
    <property type="evidence" value="ECO:0007669"/>
    <property type="project" value="UniProtKB-SubCell"/>
</dbReference>
<evidence type="ECO:0000256" key="2">
    <source>
        <dbReference type="ARBA" id="ARBA00004275"/>
    </source>
</evidence>
<proteinExistence type="inferred from homology"/>
<dbReference type="GO" id="GO:0004846">
    <property type="term" value="F:urate oxidase activity"/>
    <property type="evidence" value="ECO:0007669"/>
    <property type="project" value="UniProtKB-EC"/>
</dbReference>
<dbReference type="EC" id="1.7.3.3" evidence="5 12"/>
<dbReference type="PANTHER" id="PTHR42874:SF1">
    <property type="entry name" value="URICASE"/>
    <property type="match status" value="1"/>
</dbReference>
<evidence type="ECO:0000313" key="15">
    <source>
        <dbReference type="Proteomes" id="UP000515160"/>
    </source>
</evidence>
<feature type="binding site" evidence="13">
    <location>
        <position position="278"/>
    </location>
    <ligand>
        <name>O2</name>
        <dbReference type="ChEBI" id="CHEBI:15379"/>
    </ligand>
</feature>
<protein>
    <recommendedName>
        <fullName evidence="6 12">Uricase</fullName>
        <ecNumber evidence="5 12">1.7.3.3</ecNumber>
    </recommendedName>
    <alternativeName>
        <fullName evidence="10 12">Urate oxidase</fullName>
    </alternativeName>
</protein>
<dbReference type="RefSeq" id="XP_034117152.1">
    <property type="nucleotide sequence ID" value="XM_034261261.2"/>
</dbReference>
<feature type="binding site" evidence="13">
    <location>
        <position position="252"/>
    </location>
    <ligand>
        <name>urate</name>
        <dbReference type="ChEBI" id="CHEBI:17775"/>
    </ligand>
</feature>
<dbReference type="PIRSF" id="PIRSF000241">
    <property type="entry name" value="Urate_oxidase"/>
    <property type="match status" value="1"/>
</dbReference>
<evidence type="ECO:0000256" key="10">
    <source>
        <dbReference type="ARBA" id="ARBA00031317"/>
    </source>
</evidence>
<feature type="binding site" evidence="13">
    <location>
        <position position="75"/>
    </location>
    <ligand>
        <name>urate</name>
        <dbReference type="ChEBI" id="CHEBI:17775"/>
    </ligand>
</feature>
<evidence type="ECO:0000256" key="6">
    <source>
        <dbReference type="ARBA" id="ARBA00017098"/>
    </source>
</evidence>
<comment type="function">
    <text evidence="1 12 14">Catalyzes the oxidation of uric acid to 5-hydroxyisourate, which is further processed to form (S)-allantoin.</text>
</comment>
<evidence type="ECO:0000313" key="16">
    <source>
        <dbReference type="RefSeq" id="XP_034117151.1"/>
    </source>
</evidence>
<evidence type="ECO:0000256" key="3">
    <source>
        <dbReference type="ARBA" id="ARBA00004831"/>
    </source>
</evidence>
<feature type="binding site" evidence="13">
    <location>
        <position position="75"/>
    </location>
    <ligand>
        <name>5-hydroxyisourate</name>
        <dbReference type="ChEBI" id="CHEBI:18072"/>
    </ligand>
</feature>
<evidence type="ECO:0000256" key="13">
    <source>
        <dbReference type="PIRSR" id="PIRSR000241-2"/>
    </source>
</evidence>
<dbReference type="Pfam" id="PF01014">
    <property type="entry name" value="Uricase"/>
    <property type="match status" value="2"/>
</dbReference>
<feature type="binding site" evidence="13">
    <location>
        <position position="278"/>
    </location>
    <ligand>
        <name>urate</name>
        <dbReference type="ChEBI" id="CHEBI:17775"/>
    </ligand>
</feature>
<dbReference type="Gene3D" id="3.10.270.10">
    <property type="entry name" value="Urate Oxidase"/>
    <property type="match status" value="1"/>
</dbReference>
<feature type="binding site" evidence="13">
    <location>
        <position position="252"/>
    </location>
    <ligand>
        <name>5-hydroxyisourate</name>
        <dbReference type="ChEBI" id="CHEBI:18072"/>
    </ligand>
</feature>
<keyword evidence="7 12" id="KW-0659">Purine metabolism</keyword>
<dbReference type="NCBIfam" id="TIGR03383">
    <property type="entry name" value="urate_oxi"/>
    <property type="match status" value="1"/>
</dbReference>
<dbReference type="GO" id="GO:0006145">
    <property type="term" value="P:purine nucleobase catabolic process"/>
    <property type="evidence" value="ECO:0007669"/>
    <property type="project" value="TreeGrafter"/>
</dbReference>
<dbReference type="OrthoDB" id="9992118at2759"/>
<evidence type="ECO:0000256" key="5">
    <source>
        <dbReference type="ARBA" id="ARBA00012598"/>
    </source>
</evidence>
<evidence type="ECO:0000256" key="14">
    <source>
        <dbReference type="RuleBase" id="RU004455"/>
    </source>
</evidence>
<dbReference type="GeneID" id="117576486"/>
<dbReference type="SUPFAM" id="SSF55620">
    <property type="entry name" value="Tetrahydrobiopterin biosynthesis enzymes-like"/>
    <property type="match status" value="2"/>
</dbReference>
<comment type="pathway">
    <text evidence="3 12">Purine metabolism; urate degradation; (S)-allantoin from urate: step 1/3.</text>
</comment>
<evidence type="ECO:0000256" key="1">
    <source>
        <dbReference type="ARBA" id="ARBA00003860"/>
    </source>
</evidence>
<dbReference type="PRINTS" id="PR00093">
    <property type="entry name" value="URICASE"/>
</dbReference>
<evidence type="ECO:0000256" key="12">
    <source>
        <dbReference type="PIRNR" id="PIRNR000241"/>
    </source>
</evidence>
<feature type="binding site" evidence="13">
    <location>
        <position position="203"/>
    </location>
    <ligand>
        <name>urate</name>
        <dbReference type="ChEBI" id="CHEBI:17775"/>
    </ligand>
</feature>
<sequence>MIAAPLRSPTSPTEDKKLPYNLTGKGYGKDGVKLFHVTRDGAYHSVQEFDIKVHIKLSGNKEYTEGENSEIVDSDALRNIICVLGKKQGIEGPEKFALLVARKALEQYAHIVEVSLNVETYPWRRISQDKTKPDGSTTNYQHNHAFMFTSTAQRYCEVIVRRQDAKPTVISGFKGLRLLKTTKSTFLHFIEDEYTTTPQLHDRMLSTIAEGAWEYSDFENVDFTKDWESVTDTVVKTFGGDPIDGTVSTSTQRTSYLSIKQVLDDLPHVAVMSLTLPNRHYVHFDMKPFQKLVPGENNEIFIPLDKPYGIVYTQLSRKDLKSHY</sequence>
<feature type="binding site" evidence="13">
    <location>
        <position position="186"/>
    </location>
    <ligand>
        <name>5-hydroxyisourate</name>
        <dbReference type="ChEBI" id="CHEBI:18072"/>
    </ligand>
</feature>
<dbReference type="AlphaFoldDB" id="A0A6P8ZEX3"/>
<organism evidence="15 17">
    <name type="scientific">Drosophila albomicans</name>
    <name type="common">Fruit fly</name>
    <dbReference type="NCBI Taxonomy" id="7291"/>
    <lineage>
        <taxon>Eukaryota</taxon>
        <taxon>Metazoa</taxon>
        <taxon>Ecdysozoa</taxon>
        <taxon>Arthropoda</taxon>
        <taxon>Hexapoda</taxon>
        <taxon>Insecta</taxon>
        <taxon>Pterygota</taxon>
        <taxon>Neoptera</taxon>
        <taxon>Endopterygota</taxon>
        <taxon>Diptera</taxon>
        <taxon>Brachycera</taxon>
        <taxon>Muscomorpha</taxon>
        <taxon>Ephydroidea</taxon>
        <taxon>Drosophilidae</taxon>
        <taxon>Drosophila</taxon>
    </lineage>
</organism>
<feature type="binding site" evidence="13">
    <location>
        <position position="186"/>
    </location>
    <ligand>
        <name>urate</name>
        <dbReference type="ChEBI" id="CHEBI:17775"/>
    </ligand>
</feature>